<dbReference type="SUPFAM" id="SSF63380">
    <property type="entry name" value="Riboflavin synthase domain-like"/>
    <property type="match status" value="1"/>
</dbReference>
<comment type="caution">
    <text evidence="5">The sequence shown here is derived from an EMBL/GenBank/DDBJ whole genome shotgun (WGS) entry which is preliminary data.</text>
</comment>
<dbReference type="PRINTS" id="PR00371">
    <property type="entry name" value="FPNCR"/>
</dbReference>
<dbReference type="Proteomes" id="UP000703038">
    <property type="component" value="Unassembled WGS sequence"/>
</dbReference>
<dbReference type="InterPro" id="IPR017938">
    <property type="entry name" value="Riboflavin_synthase-like_b-brl"/>
</dbReference>
<dbReference type="SUPFAM" id="SSF52343">
    <property type="entry name" value="Ferredoxin reductase-like, C-terminal NADP-linked domain"/>
    <property type="match status" value="1"/>
</dbReference>
<evidence type="ECO:0000313" key="5">
    <source>
        <dbReference type="EMBL" id="MBM7417331.1"/>
    </source>
</evidence>
<keyword evidence="2" id="KW-0479">Metal-binding</keyword>
<evidence type="ECO:0000259" key="4">
    <source>
        <dbReference type="PROSITE" id="PS51384"/>
    </source>
</evidence>
<dbReference type="InterPro" id="IPR008333">
    <property type="entry name" value="Cbr1-like_FAD-bd_dom"/>
</dbReference>
<evidence type="ECO:0000313" key="6">
    <source>
        <dbReference type="Proteomes" id="UP000703038"/>
    </source>
</evidence>
<dbReference type="InterPro" id="IPR001709">
    <property type="entry name" value="Flavoprot_Pyr_Nucl_cyt_Rdtase"/>
</dbReference>
<sequence length="249" mass="27248">MVEAQVVQCHRLRRDLLVVRLVGELVPFAAGQSVAVTVPTSPHLPRRYSPALPPSRDGKYEFHIREVPAGWVSPSIVRETREGDIWTLDDPAGDLRVDDTDDDVVMVAGGTGLAPMRALLLGLARRPRPPRVRLYVGGRHPRDLYAADMLSLMARSAPWLTVIPVVDEPVDPPYRDEFFDAADAVRLQTAPDSGFAPHEYLVGRVGEVVARRGPYLAQRVLVCGSPAMSSFTTRALVTTGTPAENIRTG</sequence>
<comment type="cofactor">
    <cofactor evidence="1">
        <name>FAD</name>
        <dbReference type="ChEBI" id="CHEBI:57692"/>
    </cofactor>
</comment>
<dbReference type="PRINTS" id="PR00410">
    <property type="entry name" value="PHEHYDRXLASE"/>
</dbReference>
<dbReference type="Pfam" id="PF00175">
    <property type="entry name" value="NAD_binding_1"/>
    <property type="match status" value="1"/>
</dbReference>
<dbReference type="EMBL" id="JAFBBK010000001">
    <property type="protein sequence ID" value="MBM7417331.1"/>
    <property type="molecule type" value="Genomic_DNA"/>
</dbReference>
<gene>
    <name evidence="5" type="ORF">JOE42_004064</name>
</gene>
<dbReference type="PANTHER" id="PTHR47354:SF5">
    <property type="entry name" value="PROTEIN RFBI"/>
    <property type="match status" value="1"/>
</dbReference>
<keyword evidence="3" id="KW-0411">Iron-sulfur</keyword>
<dbReference type="Pfam" id="PF00970">
    <property type="entry name" value="FAD_binding_6"/>
    <property type="match status" value="1"/>
</dbReference>
<accession>A0ABS2L184</accession>
<dbReference type="Gene3D" id="2.40.30.10">
    <property type="entry name" value="Translation factors"/>
    <property type="match status" value="1"/>
</dbReference>
<name>A0ABS2L184_9NOCA</name>
<protein>
    <submittedName>
        <fullName evidence="5">NAD(P)H-flavin reductase</fullName>
    </submittedName>
</protein>
<feature type="domain" description="FAD-binding FR-type" evidence="4">
    <location>
        <begin position="1"/>
        <end position="98"/>
    </location>
</feature>
<proteinExistence type="predicted"/>
<dbReference type="InterPro" id="IPR017927">
    <property type="entry name" value="FAD-bd_FR_type"/>
</dbReference>
<keyword evidence="2" id="KW-0001">2Fe-2S</keyword>
<keyword evidence="6" id="KW-1185">Reference proteome</keyword>
<keyword evidence="2" id="KW-0408">Iron</keyword>
<dbReference type="PANTHER" id="PTHR47354">
    <property type="entry name" value="NADH OXIDOREDUCTASE HCR"/>
    <property type="match status" value="1"/>
</dbReference>
<dbReference type="Gene3D" id="3.40.50.80">
    <property type="entry name" value="Nucleotide-binding domain of ferredoxin-NADP reductase (FNR) module"/>
    <property type="match status" value="1"/>
</dbReference>
<reference evidence="5 6" key="1">
    <citation type="submission" date="2021-01" db="EMBL/GenBank/DDBJ databases">
        <title>Genomics of switchgrass bacterial isolates.</title>
        <authorList>
            <person name="Shade A."/>
        </authorList>
    </citation>
    <scope>NUCLEOTIDE SEQUENCE [LARGE SCALE GENOMIC DNA]</scope>
    <source>
        <strain evidence="5 6">PvP111</strain>
    </source>
</reference>
<dbReference type="InterPro" id="IPR050415">
    <property type="entry name" value="MRET"/>
</dbReference>
<organism evidence="5 6">
    <name type="scientific">Rhodococcoides corynebacterioides</name>
    <dbReference type="NCBI Taxonomy" id="53972"/>
    <lineage>
        <taxon>Bacteria</taxon>
        <taxon>Bacillati</taxon>
        <taxon>Actinomycetota</taxon>
        <taxon>Actinomycetes</taxon>
        <taxon>Mycobacteriales</taxon>
        <taxon>Nocardiaceae</taxon>
        <taxon>Rhodococcoides</taxon>
    </lineage>
</organism>
<evidence type="ECO:0000256" key="3">
    <source>
        <dbReference type="ARBA" id="ARBA00023014"/>
    </source>
</evidence>
<dbReference type="PROSITE" id="PS51384">
    <property type="entry name" value="FAD_FR"/>
    <property type="match status" value="1"/>
</dbReference>
<dbReference type="InterPro" id="IPR001433">
    <property type="entry name" value="OxRdtase_FAD/NAD-bd"/>
</dbReference>
<dbReference type="InterPro" id="IPR039261">
    <property type="entry name" value="FNR_nucleotide-bd"/>
</dbReference>
<evidence type="ECO:0000256" key="1">
    <source>
        <dbReference type="ARBA" id="ARBA00001974"/>
    </source>
</evidence>
<evidence type="ECO:0000256" key="2">
    <source>
        <dbReference type="ARBA" id="ARBA00022714"/>
    </source>
</evidence>